<organism evidence="1">
    <name type="scientific">Zea mays</name>
    <name type="common">Maize</name>
    <dbReference type="NCBI Taxonomy" id="4577"/>
    <lineage>
        <taxon>Eukaryota</taxon>
        <taxon>Viridiplantae</taxon>
        <taxon>Streptophyta</taxon>
        <taxon>Embryophyta</taxon>
        <taxon>Tracheophyta</taxon>
        <taxon>Spermatophyta</taxon>
        <taxon>Magnoliopsida</taxon>
        <taxon>Liliopsida</taxon>
        <taxon>Poales</taxon>
        <taxon>Poaceae</taxon>
        <taxon>PACMAD clade</taxon>
        <taxon>Panicoideae</taxon>
        <taxon>Andropogonodae</taxon>
        <taxon>Andropogoneae</taxon>
        <taxon>Tripsacinae</taxon>
        <taxon>Zea</taxon>
    </lineage>
</organism>
<reference evidence="1" key="2">
    <citation type="submission" date="2012-06" db="EMBL/GenBank/DDBJ databases">
        <authorList>
            <person name="Yu Y."/>
            <person name="Currie J."/>
            <person name="Lomeli R."/>
            <person name="Angelova A."/>
            <person name="Collura K."/>
            <person name="Wissotski M."/>
            <person name="Campos D."/>
            <person name="Kudrna D."/>
            <person name="Golser W."/>
            <person name="Ashely E."/>
            <person name="Descour A."/>
            <person name="Fernandes J."/>
            <person name="Soderlund C."/>
            <person name="Walbot V."/>
        </authorList>
    </citation>
    <scope>NUCLEOTIDE SEQUENCE</scope>
    <source>
        <strain evidence="1">B73</strain>
    </source>
</reference>
<accession>C0PDJ2</accession>
<protein>
    <submittedName>
        <fullName evidence="1">Uncharacterized protein</fullName>
    </submittedName>
</protein>
<evidence type="ECO:0000313" key="1">
    <source>
        <dbReference type="EMBL" id="ACN33258.1"/>
    </source>
</evidence>
<dbReference type="AlphaFoldDB" id="C0PDJ2"/>
<dbReference type="EMBL" id="BT066361">
    <property type="protein sequence ID" value="ACN33258.1"/>
    <property type="molecule type" value="mRNA"/>
</dbReference>
<sequence>MFICCGLPRICIAPVGVLQGKHHTGDVREFLLDGRLDTAADGFRPVVPHQAVLAIDGQHIHAPAVVRDRWPQYVQVPVHRLGRCLRRRLVPVEHLTDFLESVAELLLEHTLDAHIHRRRRAGAAAASSYKLQTMEMD</sequence>
<reference evidence="1" key="1">
    <citation type="journal article" date="2009" name="PLoS Genet.">
        <title>Sequencing, mapping, and analysis of 27,455 maize full-length cDNAs.</title>
        <authorList>
            <person name="Soderlund C."/>
            <person name="Descour A."/>
            <person name="Kudrna D."/>
            <person name="Bomhoff M."/>
            <person name="Boyd L."/>
            <person name="Currie J."/>
            <person name="Angelova A."/>
            <person name="Collura K."/>
            <person name="Wissotski M."/>
            <person name="Ashley E."/>
            <person name="Morrow D."/>
            <person name="Fernandes J."/>
            <person name="Walbot V."/>
            <person name="Yu Y."/>
        </authorList>
    </citation>
    <scope>NUCLEOTIDE SEQUENCE</scope>
    <source>
        <strain evidence="1">B73</strain>
    </source>
</reference>
<name>C0PDJ2_MAIZE</name>
<proteinExistence type="evidence at transcript level"/>